<evidence type="ECO:0000256" key="10">
    <source>
        <dbReference type="ARBA" id="ARBA00022989"/>
    </source>
</evidence>
<accession>A0A1F5S172</accession>
<comment type="subcellular location">
    <subcellularLocation>
        <location evidence="2">Cell membrane</location>
    </subcellularLocation>
    <subcellularLocation>
        <location evidence="1">Membrane</location>
        <topology evidence="1">Single-pass membrane protein</topology>
    </subcellularLocation>
</comment>
<dbReference type="EMBL" id="MFFS01000084">
    <property type="protein sequence ID" value="OGF20447.1"/>
    <property type="molecule type" value="Genomic_DNA"/>
</dbReference>
<comment type="caution">
    <text evidence="16">The sequence shown here is derived from an EMBL/GenBank/DDBJ whole genome shotgun (WGS) entry which is preliminary data.</text>
</comment>
<keyword evidence="4" id="KW-0997">Cell inner membrane</keyword>
<dbReference type="Pfam" id="PF00905">
    <property type="entry name" value="Transpeptidase"/>
    <property type="match status" value="1"/>
</dbReference>
<name>A0A1F5S172_9BACT</name>
<evidence type="ECO:0000259" key="14">
    <source>
        <dbReference type="Pfam" id="PF00905"/>
    </source>
</evidence>
<evidence type="ECO:0000259" key="15">
    <source>
        <dbReference type="Pfam" id="PF03717"/>
    </source>
</evidence>
<feature type="domain" description="Penicillin-binding protein dimerisation" evidence="15">
    <location>
        <begin position="111"/>
        <end position="286"/>
    </location>
</feature>
<dbReference type="AlphaFoldDB" id="A0A1F5S172"/>
<proteinExistence type="predicted"/>
<dbReference type="Gene3D" id="3.40.710.10">
    <property type="entry name" value="DD-peptidase/beta-lactamase superfamily"/>
    <property type="match status" value="1"/>
</dbReference>
<evidence type="ECO:0000256" key="9">
    <source>
        <dbReference type="ARBA" id="ARBA00022984"/>
    </source>
</evidence>
<evidence type="ECO:0000256" key="11">
    <source>
        <dbReference type="ARBA" id="ARBA00023136"/>
    </source>
</evidence>
<evidence type="ECO:0000256" key="12">
    <source>
        <dbReference type="ARBA" id="ARBA00023316"/>
    </source>
</evidence>
<dbReference type="PANTHER" id="PTHR30627">
    <property type="entry name" value="PEPTIDOGLYCAN D,D-TRANSPEPTIDASE"/>
    <property type="match status" value="1"/>
</dbReference>
<dbReference type="Gene3D" id="3.90.1310.10">
    <property type="entry name" value="Penicillin-binding protein 2a (Domain 2)"/>
    <property type="match status" value="1"/>
</dbReference>
<dbReference type="InterPro" id="IPR036138">
    <property type="entry name" value="PBP_dimer_sf"/>
</dbReference>
<dbReference type="FunFam" id="3.40.710.10:FF:000024">
    <property type="entry name" value="Penicillin-binding protein 2"/>
    <property type="match status" value="1"/>
</dbReference>
<dbReference type="Pfam" id="PF03717">
    <property type="entry name" value="PBP_dimer"/>
    <property type="match status" value="1"/>
</dbReference>
<keyword evidence="3" id="KW-1003">Cell membrane</keyword>
<evidence type="ECO:0000256" key="8">
    <source>
        <dbReference type="ARBA" id="ARBA00022960"/>
    </source>
</evidence>
<dbReference type="SUPFAM" id="SSF56519">
    <property type="entry name" value="Penicillin binding protein dimerisation domain"/>
    <property type="match status" value="1"/>
</dbReference>
<keyword evidence="6 13" id="KW-0812">Transmembrane</keyword>
<dbReference type="InterPro" id="IPR017790">
    <property type="entry name" value="Penicillin-binding_protein_2"/>
</dbReference>
<dbReference type="STRING" id="1797985.A2Y83_04835"/>
<dbReference type="GO" id="GO:0009252">
    <property type="term" value="P:peptidoglycan biosynthetic process"/>
    <property type="evidence" value="ECO:0007669"/>
    <property type="project" value="UniProtKB-KW"/>
</dbReference>
<dbReference type="Gene3D" id="3.30.1390.30">
    <property type="entry name" value="Penicillin-binding protein 2a, domain 3"/>
    <property type="match status" value="1"/>
</dbReference>
<evidence type="ECO:0000313" key="17">
    <source>
        <dbReference type="Proteomes" id="UP000178323"/>
    </source>
</evidence>
<keyword evidence="12" id="KW-0961">Cell wall biogenesis/degradation</keyword>
<keyword evidence="11 13" id="KW-0472">Membrane</keyword>
<feature type="domain" description="Penicillin-binding protein transpeptidase" evidence="14">
    <location>
        <begin position="328"/>
        <end position="652"/>
    </location>
</feature>
<keyword evidence="5" id="KW-0645">Protease</keyword>
<keyword evidence="9" id="KW-0573">Peptidoglycan synthesis</keyword>
<dbReference type="GO" id="GO:0071972">
    <property type="term" value="F:peptidoglycan L,D-transpeptidase activity"/>
    <property type="evidence" value="ECO:0007669"/>
    <property type="project" value="TreeGrafter"/>
</dbReference>
<dbReference type="InterPro" id="IPR050515">
    <property type="entry name" value="Beta-lactam/transpept"/>
</dbReference>
<dbReference type="InterPro" id="IPR001460">
    <property type="entry name" value="PCN-bd_Tpept"/>
</dbReference>
<evidence type="ECO:0000256" key="5">
    <source>
        <dbReference type="ARBA" id="ARBA00022670"/>
    </source>
</evidence>
<evidence type="ECO:0000313" key="16">
    <source>
        <dbReference type="EMBL" id="OGF20447.1"/>
    </source>
</evidence>
<dbReference type="GO" id="GO:0071555">
    <property type="term" value="P:cell wall organization"/>
    <property type="evidence" value="ECO:0007669"/>
    <property type="project" value="UniProtKB-KW"/>
</dbReference>
<dbReference type="InterPro" id="IPR012338">
    <property type="entry name" value="Beta-lactam/transpept-like"/>
</dbReference>
<dbReference type="NCBIfam" id="TIGR03423">
    <property type="entry name" value="pbp2_mrdA"/>
    <property type="match status" value="1"/>
</dbReference>
<dbReference type="Proteomes" id="UP000178323">
    <property type="component" value="Unassembled WGS sequence"/>
</dbReference>
<evidence type="ECO:0000256" key="3">
    <source>
        <dbReference type="ARBA" id="ARBA00022475"/>
    </source>
</evidence>
<evidence type="ECO:0000256" key="13">
    <source>
        <dbReference type="SAM" id="Phobius"/>
    </source>
</evidence>
<evidence type="ECO:0000256" key="4">
    <source>
        <dbReference type="ARBA" id="ARBA00022519"/>
    </source>
</evidence>
<evidence type="ECO:0000256" key="2">
    <source>
        <dbReference type="ARBA" id="ARBA00004236"/>
    </source>
</evidence>
<evidence type="ECO:0000256" key="6">
    <source>
        <dbReference type="ARBA" id="ARBA00022692"/>
    </source>
</evidence>
<reference evidence="16 17" key="1">
    <citation type="journal article" date="2016" name="Nat. Commun.">
        <title>Thousands of microbial genomes shed light on interconnected biogeochemical processes in an aquifer system.</title>
        <authorList>
            <person name="Anantharaman K."/>
            <person name="Brown C.T."/>
            <person name="Hug L.A."/>
            <person name="Sharon I."/>
            <person name="Castelle C.J."/>
            <person name="Probst A.J."/>
            <person name="Thomas B.C."/>
            <person name="Singh A."/>
            <person name="Wilkins M.J."/>
            <person name="Karaoz U."/>
            <person name="Brodie E.L."/>
            <person name="Williams K.H."/>
            <person name="Hubbard S.S."/>
            <person name="Banfield J.F."/>
        </authorList>
    </citation>
    <scope>NUCLEOTIDE SEQUENCE [LARGE SCALE GENOMIC DNA]</scope>
</reference>
<dbReference type="GO" id="GO:0008658">
    <property type="term" value="F:penicillin binding"/>
    <property type="evidence" value="ECO:0007669"/>
    <property type="project" value="InterPro"/>
</dbReference>
<gene>
    <name evidence="16" type="ORF">A2Y83_04835</name>
</gene>
<dbReference type="GO" id="GO:0005886">
    <property type="term" value="C:plasma membrane"/>
    <property type="evidence" value="ECO:0007669"/>
    <property type="project" value="UniProtKB-SubCell"/>
</dbReference>
<organism evidence="16 17">
    <name type="scientific">Candidatus Falkowbacteria bacterium RBG_13_39_14</name>
    <dbReference type="NCBI Taxonomy" id="1797985"/>
    <lineage>
        <taxon>Bacteria</taxon>
        <taxon>Candidatus Falkowiibacteriota</taxon>
    </lineage>
</organism>
<dbReference type="InterPro" id="IPR005311">
    <property type="entry name" value="PBP_dimer"/>
</dbReference>
<dbReference type="GO" id="GO:0009002">
    <property type="term" value="F:serine-type D-Ala-D-Ala carboxypeptidase activity"/>
    <property type="evidence" value="ECO:0007669"/>
    <property type="project" value="InterPro"/>
</dbReference>
<feature type="transmembrane region" description="Helical" evidence="13">
    <location>
        <begin position="68"/>
        <end position="88"/>
    </location>
</feature>
<evidence type="ECO:0000256" key="7">
    <source>
        <dbReference type="ARBA" id="ARBA00022801"/>
    </source>
</evidence>
<dbReference type="GO" id="GO:0008360">
    <property type="term" value="P:regulation of cell shape"/>
    <property type="evidence" value="ECO:0007669"/>
    <property type="project" value="UniProtKB-KW"/>
</dbReference>
<dbReference type="GO" id="GO:0006508">
    <property type="term" value="P:proteolysis"/>
    <property type="evidence" value="ECO:0007669"/>
    <property type="project" value="UniProtKB-KW"/>
</dbReference>
<dbReference type="SUPFAM" id="SSF56601">
    <property type="entry name" value="beta-lactamase/transpeptidase-like"/>
    <property type="match status" value="1"/>
</dbReference>
<keyword evidence="8" id="KW-0133">Cell shape</keyword>
<dbReference type="PANTHER" id="PTHR30627:SF2">
    <property type="entry name" value="PEPTIDOGLYCAN D,D-TRANSPEPTIDASE MRDA"/>
    <property type="match status" value="1"/>
</dbReference>
<keyword evidence="10 13" id="KW-1133">Transmembrane helix</keyword>
<protein>
    <submittedName>
        <fullName evidence="16">Penicillin-binding protein 2</fullName>
    </submittedName>
</protein>
<keyword evidence="7" id="KW-0378">Hydrolase</keyword>
<sequence>MAGVVVTSFQVLSYEKVMSLFFDDNRKNLKLDDSYTSLCIEEMEIDNEKGLTEDEKNFIGFSISFKKVNLLMCFFIAAFMILVFRIWLLQIARGEYYSSIAEGNRIRIHYIKPRRGVIFDRTGKQLAANMPSFSLKIIQSDLPKDEAEKEKLLREIASLAEKSYDGICQLLEENSAYYYQPIIIKEDLDYETALMLYVKSISMPGVALEEVSKRLYITSSDNNSISHILGYNGKISQQELEKVDDANYLLDDYTGKTGIESIYERELRGVLGKSQVETNALGKMVRIVAKNDSISGLDIALSIDYEFQTFIENLLKDEFKNLKKEKASVIVLDPNNGEILSMVSLPSFNNNLFIHGISNDDYSKLINDERKPLFDRAVAGEYPPGSTFKPIMAAAALEEGIITETTKIKSVGGIWVGQWFFPDWASSGHGFVNVKSAIANSVNTFFYYAGGGYNDFEGLGIEKISRYAQIFNLGENTGIDLPGEGRGFVPNVLWKEERFNEPWYIGDTYHVSIGQGYLLATPIQVALYTSFFANGGVLYKPHIAKAFLDGNEIRNLPKEYLRKSIIKPDNVNIVRVGMRDAVKYGSARLLSSLPFASAGKTGTAQTSKNKDPHAWFTCFAPYDNPEIVVTVLVEEGGEGSSVSVPIAKKILEYYWENVRK</sequence>
<evidence type="ECO:0000256" key="1">
    <source>
        <dbReference type="ARBA" id="ARBA00004167"/>
    </source>
</evidence>